<gene>
    <name evidence="7" type="ORF">HF896_00265</name>
</gene>
<evidence type="ECO:0000256" key="1">
    <source>
        <dbReference type="ARBA" id="ARBA00004651"/>
    </source>
</evidence>
<proteinExistence type="predicted"/>
<feature type="transmembrane region" description="Helical" evidence="6">
    <location>
        <begin position="18"/>
        <end position="39"/>
    </location>
</feature>
<dbReference type="GO" id="GO:0005886">
    <property type="term" value="C:plasma membrane"/>
    <property type="evidence" value="ECO:0007669"/>
    <property type="project" value="UniProtKB-SubCell"/>
</dbReference>
<protein>
    <submittedName>
        <fullName evidence="7">Branched-chain amino acid ABC transporter permease</fullName>
    </submittedName>
</protein>
<evidence type="ECO:0000313" key="8">
    <source>
        <dbReference type="Proteomes" id="UP000500755"/>
    </source>
</evidence>
<feature type="transmembrane region" description="Helical" evidence="6">
    <location>
        <begin position="175"/>
        <end position="201"/>
    </location>
</feature>
<evidence type="ECO:0000256" key="4">
    <source>
        <dbReference type="ARBA" id="ARBA00022989"/>
    </source>
</evidence>
<feature type="transmembrane region" description="Helical" evidence="6">
    <location>
        <begin position="139"/>
        <end position="163"/>
    </location>
</feature>
<reference evidence="7 8" key="1">
    <citation type="submission" date="2020-05" db="EMBL/GenBank/DDBJ databases">
        <title>Complete genome sequence of Alicycliphilus denitrificans DP3.</title>
        <authorList>
            <person name="Chen X."/>
        </authorList>
    </citation>
    <scope>NUCLEOTIDE SEQUENCE [LARGE SCALE GENOMIC DNA]</scope>
    <source>
        <strain evidence="7 8">DP3</strain>
        <plasmid evidence="8">pdp3</plasmid>
    </source>
</reference>
<dbReference type="AlphaFoldDB" id="A0A858ZMW0"/>
<organism evidence="7 8">
    <name type="scientific">Alicycliphilus denitrificans</name>
    <dbReference type="NCBI Taxonomy" id="179636"/>
    <lineage>
        <taxon>Bacteria</taxon>
        <taxon>Pseudomonadati</taxon>
        <taxon>Pseudomonadota</taxon>
        <taxon>Betaproteobacteria</taxon>
        <taxon>Burkholderiales</taxon>
        <taxon>Comamonadaceae</taxon>
        <taxon>Alicycliphilus</taxon>
    </lineage>
</organism>
<keyword evidence="5 6" id="KW-0472">Membrane</keyword>
<dbReference type="EMBL" id="CP051297">
    <property type="protein sequence ID" value="QKD42123.1"/>
    <property type="molecule type" value="Genomic_DNA"/>
</dbReference>
<name>A0A858ZMW0_9BURK</name>
<dbReference type="PANTHER" id="PTHR30482:SF10">
    <property type="entry name" value="HIGH-AFFINITY BRANCHED-CHAIN AMINO ACID TRANSPORT PROTEIN BRAE"/>
    <property type="match status" value="1"/>
</dbReference>
<geneLocation type="plasmid" evidence="8">
    <name>pdp3</name>
</geneLocation>
<keyword evidence="3 6" id="KW-0812">Transmembrane</keyword>
<accession>A0A858ZMW0</accession>
<evidence type="ECO:0000313" key="7">
    <source>
        <dbReference type="EMBL" id="QKD42123.1"/>
    </source>
</evidence>
<dbReference type="InterPro" id="IPR001851">
    <property type="entry name" value="ABC_transp_permease"/>
</dbReference>
<evidence type="ECO:0000256" key="3">
    <source>
        <dbReference type="ARBA" id="ARBA00022692"/>
    </source>
</evidence>
<keyword evidence="7" id="KW-0614">Plasmid</keyword>
<dbReference type="CDD" id="cd06581">
    <property type="entry name" value="TM_PBP1_LivM_like"/>
    <property type="match status" value="1"/>
</dbReference>
<evidence type="ECO:0000256" key="5">
    <source>
        <dbReference type="ARBA" id="ARBA00023136"/>
    </source>
</evidence>
<dbReference type="PANTHER" id="PTHR30482">
    <property type="entry name" value="HIGH-AFFINITY BRANCHED-CHAIN AMINO ACID TRANSPORT SYSTEM PERMEASE"/>
    <property type="match status" value="1"/>
</dbReference>
<comment type="subcellular location">
    <subcellularLocation>
        <location evidence="1">Cell membrane</location>
        <topology evidence="1">Multi-pass membrane protein</topology>
    </subcellularLocation>
</comment>
<evidence type="ECO:0000256" key="6">
    <source>
        <dbReference type="SAM" id="Phobius"/>
    </source>
</evidence>
<dbReference type="RefSeq" id="WP_168727573.1">
    <property type="nucleotide sequence ID" value="NZ_CP051297.1"/>
</dbReference>
<dbReference type="InterPro" id="IPR043428">
    <property type="entry name" value="LivM-like"/>
</dbReference>
<dbReference type="Pfam" id="PF02653">
    <property type="entry name" value="BPD_transp_2"/>
    <property type="match status" value="1"/>
</dbReference>
<keyword evidence="2" id="KW-1003">Cell membrane</keyword>
<feature type="transmembrane region" description="Helical" evidence="6">
    <location>
        <begin position="89"/>
        <end position="108"/>
    </location>
</feature>
<keyword evidence="4 6" id="KW-1133">Transmembrane helix</keyword>
<dbReference type="GO" id="GO:0015658">
    <property type="term" value="F:branched-chain amino acid transmembrane transporter activity"/>
    <property type="evidence" value="ECO:0007669"/>
    <property type="project" value="InterPro"/>
</dbReference>
<evidence type="ECO:0000256" key="2">
    <source>
        <dbReference type="ARBA" id="ARBA00022475"/>
    </source>
</evidence>
<dbReference type="Proteomes" id="UP000500755">
    <property type="component" value="Plasmid pDP3"/>
</dbReference>
<feature type="transmembrane region" description="Helical" evidence="6">
    <location>
        <begin position="207"/>
        <end position="229"/>
    </location>
</feature>
<sequence length="259" mass="27535">MGTYAGGIAQVQGVPIGLAWFCAALAGMAMAAMMGYALLRLKGHYFAIGTIAAVEVCREISNNWTDLTGGAIGLNLPIQAGSPDFIGRFFFLAMLGLALIAFLVTIYVSTSRFGFGLRCIRQNEQAASMVGINVFQYKVSAFILSGVLASTAGGIYASMVAFIEPKDAFNLIMTIEVPVMVMLGGMGTVFGPLIGGVFYVVLKEFVWAYFINWHSGILGMIIVAVIYFLPKGALGIKWKSLFPKAQAGAPAVREKGVAS</sequence>